<dbReference type="Gene3D" id="2.60.40.1180">
    <property type="entry name" value="Golgi alpha-mannosidase II"/>
    <property type="match status" value="1"/>
</dbReference>
<dbReference type="SUPFAM" id="SSF51445">
    <property type="entry name" value="(Trans)glycosidases"/>
    <property type="match status" value="1"/>
</dbReference>
<name>A0A1D8AT66_9BACT</name>
<dbReference type="InterPro" id="IPR017853">
    <property type="entry name" value="GH"/>
</dbReference>
<dbReference type="PANTHER" id="PTHR10357:SF209">
    <property type="entry name" value="PERIPLASMIC ALPHA-AMYLASE"/>
    <property type="match status" value="1"/>
</dbReference>
<dbReference type="GO" id="GO:0004556">
    <property type="term" value="F:alpha-amylase activity"/>
    <property type="evidence" value="ECO:0007669"/>
    <property type="project" value="UniProtKB-EC"/>
</dbReference>
<dbReference type="InterPro" id="IPR013783">
    <property type="entry name" value="Ig-like_fold"/>
</dbReference>
<dbReference type="SUPFAM" id="SSF51011">
    <property type="entry name" value="Glycosyl hydrolase domain"/>
    <property type="match status" value="1"/>
</dbReference>
<dbReference type="GO" id="GO:0005975">
    <property type="term" value="P:carbohydrate metabolic process"/>
    <property type="evidence" value="ECO:0007669"/>
    <property type="project" value="InterPro"/>
</dbReference>
<dbReference type="PATRIC" id="fig|1838286.3.peg.1114"/>
<protein>
    <submittedName>
        <fullName evidence="2">Alpha-amylase</fullName>
        <ecNumber evidence="2">3.2.1.1</ecNumber>
    </submittedName>
</protein>
<proteinExistence type="predicted"/>
<dbReference type="RefSeq" id="WP_083270124.1">
    <property type="nucleotide sequence ID" value="NZ_CP016094.1"/>
</dbReference>
<dbReference type="SUPFAM" id="SSF48726">
    <property type="entry name" value="Immunoglobulin"/>
    <property type="match status" value="1"/>
</dbReference>
<dbReference type="EMBL" id="CP016094">
    <property type="protein sequence ID" value="AOS44050.1"/>
    <property type="molecule type" value="Genomic_DNA"/>
</dbReference>
<dbReference type="Gene3D" id="2.60.40.10">
    <property type="entry name" value="Immunoglobulins"/>
    <property type="match status" value="1"/>
</dbReference>
<dbReference type="InterPro" id="IPR006047">
    <property type="entry name" value="GH13_cat_dom"/>
</dbReference>
<dbReference type="Pfam" id="PF00128">
    <property type="entry name" value="Alpha-amylase"/>
    <property type="match status" value="1"/>
</dbReference>
<dbReference type="InterPro" id="IPR036179">
    <property type="entry name" value="Ig-like_dom_sf"/>
</dbReference>
<keyword evidence="2" id="KW-0378">Hydrolase</keyword>
<evidence type="ECO:0000259" key="1">
    <source>
        <dbReference type="SMART" id="SM00642"/>
    </source>
</evidence>
<evidence type="ECO:0000313" key="3">
    <source>
        <dbReference type="Proteomes" id="UP000095228"/>
    </source>
</evidence>
<reference evidence="2 3" key="1">
    <citation type="submission" date="2016-06" db="EMBL/GenBank/DDBJ databases">
        <title>Three novel species with peptidoglycan cell walls form the new genus Lacunisphaera gen. nov. in the family Opitutaceae of the verrucomicrobial subdivision 4.</title>
        <authorList>
            <person name="Rast P."/>
            <person name="Gloeckner I."/>
            <person name="Jogler M."/>
            <person name="Boedeker C."/>
            <person name="Jeske O."/>
            <person name="Wiegand S."/>
            <person name="Reinhardt R."/>
            <person name="Schumann P."/>
            <person name="Rohde M."/>
            <person name="Spring S."/>
            <person name="Gloeckner F.O."/>
            <person name="Jogler C."/>
        </authorList>
    </citation>
    <scope>NUCLEOTIDE SEQUENCE [LARGE SCALE GENOMIC DNA]</scope>
    <source>
        <strain evidence="2 3">IG16b</strain>
    </source>
</reference>
<dbReference type="STRING" id="1838286.Verru16b_01111"/>
<dbReference type="PANTHER" id="PTHR10357">
    <property type="entry name" value="ALPHA-AMYLASE FAMILY MEMBER"/>
    <property type="match status" value="1"/>
</dbReference>
<dbReference type="EC" id="3.2.1.1" evidence="2"/>
<dbReference type="AlphaFoldDB" id="A0A1D8AT66"/>
<keyword evidence="3" id="KW-1185">Reference proteome</keyword>
<evidence type="ECO:0000313" key="2">
    <source>
        <dbReference type="EMBL" id="AOS44050.1"/>
    </source>
</evidence>
<dbReference type="InterPro" id="IPR013780">
    <property type="entry name" value="Glyco_hydro_b"/>
</dbReference>
<organism evidence="2 3">
    <name type="scientific">Lacunisphaera limnophila</name>
    <dbReference type="NCBI Taxonomy" id="1838286"/>
    <lineage>
        <taxon>Bacteria</taxon>
        <taxon>Pseudomonadati</taxon>
        <taxon>Verrucomicrobiota</taxon>
        <taxon>Opitutia</taxon>
        <taxon>Opitutales</taxon>
        <taxon>Opitutaceae</taxon>
        <taxon>Lacunisphaera</taxon>
    </lineage>
</organism>
<sequence length="818" mass="88448">MHTPPKISRLVFLFLLTTGLSGLGLSAGPITVPRFTHPSAGQTYYFVLTDRFANGRTDNDTGVFPGGTEEHGFDPTRIGYFHGGDFAGMMTKLDYLKGLGVTAVWVTPPFQNKPVQAGSAGYHGYWVTDFLKIDPHLGTNEDFQAFVRACHDRGLKVCMDIIVNHTADVIHFPDYRVEYRDSKAYPLRDAAGVVLKERGLAYNGLGDTARPALSADTSFAYQPIVPEAEKTVKNPAWLNDVTLYHNRGNSAFRDESSIHGDFSGLDDIFTEHPRVVQGMIELFSSWVRDYGVDAFRIDTARHVNAEFWQAFGPAIRAAAREAGRPGFIQFGEVANDLMDVPLLSEFSTHMPLDTTLDFGFFVATRNFVSRGGTAAAYTDLFQRDDLYTDHDSNIHSTTTFIGNHDAGRFAYFLQQDNPGATPARITDLVKLGHGLLYLARGQPVLYYGDEQGMVGRGGWDMQARESMFASRAPDFRDAPLLATARTGADDKFDPTHPFYRFFARLAALRNEHAALRTGAMVLRATDQDEIFAFSRFDRTEHVEYLAVFNNSRTKSVTVAMPTSQAAGATLAGLFASDDAGRSAALTADAAGRVRVSLPPLQFAVWRAAAPLGPVAAPAIALVNPTGGGALKLGQREVDGLVFPLRVEVRAEIAGGDGLGEVTFTLERASRPGQIEYLGTDDAAPYRIFWRPAPDLAPGEKLTFTATHDTLRGQVTSATVADVSFVGTEAPSGITGAKVPFITRQPVASGGVTTMLSVTAEGTGPLEYQWLRDGVEVAGATAATLTLAPAPATAGRYRALVRNPAGTTLSAEVVVPATP</sequence>
<keyword evidence="2" id="KW-0326">Glycosidase</keyword>
<dbReference type="Gene3D" id="3.20.20.80">
    <property type="entry name" value="Glycosidases"/>
    <property type="match status" value="2"/>
</dbReference>
<dbReference type="CDD" id="cd11339">
    <property type="entry name" value="AmyAc_bac_CMD_like_2"/>
    <property type="match status" value="1"/>
</dbReference>
<feature type="domain" description="Glycosyl hydrolase family 13 catalytic" evidence="1">
    <location>
        <begin position="46"/>
        <end position="509"/>
    </location>
</feature>
<accession>A0A1D8AT66</accession>
<gene>
    <name evidence="2" type="primary">amy</name>
    <name evidence="2" type="ORF">Verru16b_01111</name>
</gene>
<dbReference type="SMART" id="SM00642">
    <property type="entry name" value="Aamy"/>
    <property type="match status" value="1"/>
</dbReference>
<dbReference type="Proteomes" id="UP000095228">
    <property type="component" value="Chromosome"/>
</dbReference>
<dbReference type="OrthoDB" id="9805159at2"/>
<dbReference type="KEGG" id="obg:Verru16b_01111"/>